<feature type="compositionally biased region" description="Pro residues" evidence="1">
    <location>
        <begin position="146"/>
        <end position="158"/>
    </location>
</feature>
<sequence>MRDGGHLSFASSTLPTALHTQYPDLLLCLRSTLLPLRQLDLLLLRRHTPLQTLEVTVCTLELLSSSRIKPNYPTSANSIPIGPPPTHDRGFDLGRRFSPSAQPYQHQYAPQQPYAQEQNPQQPYPHHEYSSSYAPPPPQQYSSSFAPPPPRGPPPPQQPVQKYKYQAKKERHTPPSRSPSPSQKPAKKWKKQEKKEWNATCTNCHKFGHKLHRCGKANGDGFLDGCPQCKTNKHRYDQCQRSTKKKNGDWLDAIDNVTCTFWEYKKQLEDEFAKNCPEAKEGKKIASAPHTAAFAKQHPEIWEDHKYSSKVREQEVHYADPAWESPNGIKDEDLFLVERPARPPAAQQAKTHRGRGIGRPSSQKAKVRPAFCHSQQQKRVQHSWSL</sequence>
<feature type="compositionally biased region" description="Low complexity" evidence="1">
    <location>
        <begin position="99"/>
        <end position="121"/>
    </location>
</feature>
<reference evidence="2 3" key="1">
    <citation type="submission" date="2016-03" db="EMBL/GenBank/DDBJ databases">
        <authorList>
            <person name="Ploux O."/>
        </authorList>
    </citation>
    <scope>NUCLEOTIDE SEQUENCE [LARGE SCALE GENOMIC DNA]</scope>
    <source>
        <strain evidence="2 3">UAMH 11012</strain>
    </source>
</reference>
<dbReference type="EMBL" id="FJOG01000027">
    <property type="protein sequence ID" value="CZR64595.1"/>
    <property type="molecule type" value="Genomic_DNA"/>
</dbReference>
<organism evidence="2 3">
    <name type="scientific">Phialocephala subalpina</name>
    <dbReference type="NCBI Taxonomy" id="576137"/>
    <lineage>
        <taxon>Eukaryota</taxon>
        <taxon>Fungi</taxon>
        <taxon>Dikarya</taxon>
        <taxon>Ascomycota</taxon>
        <taxon>Pezizomycotina</taxon>
        <taxon>Leotiomycetes</taxon>
        <taxon>Helotiales</taxon>
        <taxon>Mollisiaceae</taxon>
        <taxon>Phialocephala</taxon>
        <taxon>Phialocephala fortinii species complex</taxon>
    </lineage>
</organism>
<feature type="region of interest" description="Disordered" evidence="1">
    <location>
        <begin position="69"/>
        <end position="192"/>
    </location>
</feature>
<evidence type="ECO:0000313" key="3">
    <source>
        <dbReference type="Proteomes" id="UP000184330"/>
    </source>
</evidence>
<name>A0A1L7XHS4_9HELO</name>
<gene>
    <name evidence="2" type="ORF">PAC_14493</name>
</gene>
<feature type="compositionally biased region" description="Basic and acidic residues" evidence="1">
    <location>
        <begin position="86"/>
        <end position="95"/>
    </location>
</feature>
<evidence type="ECO:0000256" key="1">
    <source>
        <dbReference type="SAM" id="MobiDB-lite"/>
    </source>
</evidence>
<accession>A0A1L7XHS4</accession>
<proteinExistence type="predicted"/>
<dbReference type="AlphaFoldDB" id="A0A1L7XHS4"/>
<feature type="compositionally biased region" description="Polar residues" evidence="1">
    <location>
        <begin position="373"/>
        <end position="386"/>
    </location>
</feature>
<dbReference type="STRING" id="576137.A0A1L7XHS4"/>
<keyword evidence="3" id="KW-1185">Reference proteome</keyword>
<evidence type="ECO:0000313" key="2">
    <source>
        <dbReference type="EMBL" id="CZR64595.1"/>
    </source>
</evidence>
<protein>
    <submittedName>
        <fullName evidence="2">Uncharacterized protein</fullName>
    </submittedName>
</protein>
<feature type="region of interest" description="Disordered" evidence="1">
    <location>
        <begin position="340"/>
        <end position="386"/>
    </location>
</feature>
<dbReference type="Proteomes" id="UP000184330">
    <property type="component" value="Unassembled WGS sequence"/>
</dbReference>
<feature type="compositionally biased region" description="Polar residues" evidence="1">
    <location>
        <begin position="69"/>
        <end position="78"/>
    </location>
</feature>